<proteinExistence type="predicted"/>
<evidence type="ECO:0000313" key="1">
    <source>
        <dbReference type="EMBL" id="KGG96457.1"/>
    </source>
</evidence>
<accession>A0A0E3C6B5</accession>
<reference evidence="1 2" key="1">
    <citation type="submission" date="2013-09" db="EMBL/GenBank/DDBJ databases">
        <title>High correlation between genotypes and phenotypes of environmental bacteria Comamonas testosteroni strains.</title>
        <authorList>
            <person name="Liu L."/>
            <person name="Zhu W."/>
            <person name="Xia X."/>
            <person name="Xu B."/>
            <person name="Luo M."/>
            <person name="Wang G."/>
        </authorList>
    </citation>
    <scope>NUCLEOTIDE SEQUENCE [LARGE SCALE GENOMIC DNA]</scope>
    <source>
        <strain evidence="1 2">JL14</strain>
    </source>
</reference>
<name>A0A0E3C6B5_9BURK</name>
<dbReference type="AlphaFoldDB" id="A0A0E3C6B5"/>
<gene>
    <name evidence="1" type="ORF">P245_05710</name>
</gene>
<dbReference type="EMBL" id="AWTN01000046">
    <property type="protein sequence ID" value="KGG96457.1"/>
    <property type="molecule type" value="Genomic_DNA"/>
</dbReference>
<comment type="caution">
    <text evidence="1">The sequence shown here is derived from an EMBL/GenBank/DDBJ whole genome shotgun (WGS) entry which is preliminary data.</text>
</comment>
<sequence length="68" mass="7154">MPGASITFLNCSVISEIMLLPEEALSGLPCLAMAVSSCMLLTGRSLRAITTKPTSHRWLMGSKLASAS</sequence>
<organism evidence="1 2">
    <name type="scientific">Comamonas thiooxydans</name>
    <dbReference type="NCBI Taxonomy" id="363952"/>
    <lineage>
        <taxon>Bacteria</taxon>
        <taxon>Pseudomonadati</taxon>
        <taxon>Pseudomonadota</taxon>
        <taxon>Betaproteobacteria</taxon>
        <taxon>Burkholderiales</taxon>
        <taxon>Comamonadaceae</taxon>
        <taxon>Comamonas</taxon>
    </lineage>
</organism>
<protein>
    <submittedName>
        <fullName evidence="1">Uncharacterized protein</fullName>
    </submittedName>
</protein>
<dbReference type="Proteomes" id="UP000029567">
    <property type="component" value="Unassembled WGS sequence"/>
</dbReference>
<evidence type="ECO:0000313" key="2">
    <source>
        <dbReference type="Proteomes" id="UP000029567"/>
    </source>
</evidence>